<name>A0A921KM20_9ACTN</name>
<reference evidence="2" key="1">
    <citation type="journal article" date="2021" name="PeerJ">
        <title>Extensive microbial diversity within the chicken gut microbiome revealed by metagenomics and culture.</title>
        <authorList>
            <person name="Gilroy R."/>
            <person name="Ravi A."/>
            <person name="Getino M."/>
            <person name="Pursley I."/>
            <person name="Horton D.L."/>
            <person name="Alikhan N.F."/>
            <person name="Baker D."/>
            <person name="Gharbi K."/>
            <person name="Hall N."/>
            <person name="Watson M."/>
            <person name="Adriaenssens E.M."/>
            <person name="Foster-Nyarko E."/>
            <person name="Jarju S."/>
            <person name="Secka A."/>
            <person name="Antonio M."/>
            <person name="Oren A."/>
            <person name="Chaudhuri R.R."/>
            <person name="La Ragione R."/>
            <person name="Hildebrand F."/>
            <person name="Pallen M.J."/>
        </authorList>
    </citation>
    <scope>NUCLEOTIDE SEQUENCE</scope>
    <source>
        <strain evidence="2">CHK124-7917</strain>
    </source>
</reference>
<proteinExistence type="predicted"/>
<protein>
    <recommendedName>
        <fullName evidence="4">PH domain-containing protein</fullName>
    </recommendedName>
</protein>
<reference evidence="2" key="2">
    <citation type="submission" date="2021-09" db="EMBL/GenBank/DDBJ databases">
        <authorList>
            <person name="Gilroy R."/>
        </authorList>
    </citation>
    <scope>NUCLEOTIDE SEQUENCE</scope>
    <source>
        <strain evidence="2">CHK124-7917</strain>
    </source>
</reference>
<organism evidence="2 3">
    <name type="scientific">Thermophilibacter provencensis</name>
    <dbReference type="NCBI Taxonomy" id="1852386"/>
    <lineage>
        <taxon>Bacteria</taxon>
        <taxon>Bacillati</taxon>
        <taxon>Actinomycetota</taxon>
        <taxon>Coriobacteriia</taxon>
        <taxon>Coriobacteriales</taxon>
        <taxon>Atopobiaceae</taxon>
        <taxon>Thermophilibacter</taxon>
    </lineage>
</organism>
<keyword evidence="1" id="KW-0812">Transmembrane</keyword>
<dbReference type="Proteomes" id="UP000697330">
    <property type="component" value="Unassembled WGS sequence"/>
</dbReference>
<feature type="transmembrane region" description="Helical" evidence="1">
    <location>
        <begin position="122"/>
        <end position="143"/>
    </location>
</feature>
<gene>
    <name evidence="2" type="ORF">K8U72_09350</name>
</gene>
<evidence type="ECO:0000313" key="2">
    <source>
        <dbReference type="EMBL" id="HJF45970.1"/>
    </source>
</evidence>
<dbReference type="EMBL" id="DYWQ01000145">
    <property type="protein sequence ID" value="HJF45970.1"/>
    <property type="molecule type" value="Genomic_DNA"/>
</dbReference>
<sequence>MRVAELTDAHLVVKLSEWDLGELERSFGVRLPGGTWLVLGRMTAEDGFCAHADEMRFLGADGAFTAAGLDGARQLAVAEAVCSLWPWVCDSFDVRFVGEDGELWCQGGHHLKVEVRAPRSSAALWTLLVALVAAAELVLSLVMGSLEGVYGVVLINVLLAPLSLLCAALALRSWRFGVTADLGGMRVRPTLGPKRAFAFSEVTGVDRVVAPDGSGALRRLVVRTADARVSLPSSLEGVEALDALVAERVHLS</sequence>
<evidence type="ECO:0000256" key="1">
    <source>
        <dbReference type="SAM" id="Phobius"/>
    </source>
</evidence>
<accession>A0A921KM20</accession>
<evidence type="ECO:0000313" key="3">
    <source>
        <dbReference type="Proteomes" id="UP000697330"/>
    </source>
</evidence>
<keyword evidence="1" id="KW-1133">Transmembrane helix</keyword>
<evidence type="ECO:0008006" key="4">
    <source>
        <dbReference type="Google" id="ProtNLM"/>
    </source>
</evidence>
<dbReference type="RefSeq" id="WP_274959597.1">
    <property type="nucleotide sequence ID" value="NZ_DYWQ01000145.1"/>
</dbReference>
<dbReference type="AlphaFoldDB" id="A0A921KM20"/>
<comment type="caution">
    <text evidence="2">The sequence shown here is derived from an EMBL/GenBank/DDBJ whole genome shotgun (WGS) entry which is preliminary data.</text>
</comment>
<keyword evidence="1" id="KW-0472">Membrane</keyword>
<feature type="transmembrane region" description="Helical" evidence="1">
    <location>
        <begin position="149"/>
        <end position="171"/>
    </location>
</feature>